<feature type="transmembrane region" description="Helical" evidence="8">
    <location>
        <begin position="347"/>
        <end position="367"/>
    </location>
</feature>
<keyword evidence="7 8" id="KW-0472">Membrane</keyword>
<reference evidence="10" key="2">
    <citation type="submission" date="2025-08" db="UniProtKB">
        <authorList>
            <consortium name="RefSeq"/>
        </authorList>
    </citation>
    <scope>IDENTIFICATION</scope>
    <source>
        <tissue evidence="10">Leaf</tissue>
    </source>
</reference>
<keyword evidence="9" id="KW-1185">Reference proteome</keyword>
<dbReference type="PRINTS" id="PR01072">
    <property type="entry name" value="PRESENILIN"/>
</dbReference>
<feature type="transmembrane region" description="Helical" evidence="8">
    <location>
        <begin position="133"/>
        <end position="156"/>
    </location>
</feature>
<feature type="transmembrane region" description="Helical" evidence="8">
    <location>
        <begin position="106"/>
        <end position="127"/>
    </location>
</feature>
<feature type="transmembrane region" description="Helical" evidence="8">
    <location>
        <begin position="21"/>
        <end position="41"/>
    </location>
</feature>
<evidence type="ECO:0000256" key="2">
    <source>
        <dbReference type="ARBA" id="ARBA00022692"/>
    </source>
</evidence>
<protein>
    <recommendedName>
        <fullName evidence="8">Presenilin</fullName>
        <ecNumber evidence="8">3.4.23.-</ecNumber>
    </recommendedName>
</protein>
<keyword evidence="5 8" id="KW-1133">Transmembrane helix</keyword>
<feature type="transmembrane region" description="Helical" evidence="8">
    <location>
        <begin position="189"/>
        <end position="210"/>
    </location>
</feature>
<evidence type="ECO:0000256" key="7">
    <source>
        <dbReference type="ARBA" id="ARBA00023136"/>
    </source>
</evidence>
<comment type="subunit">
    <text evidence="8">Homodimer.</text>
</comment>
<feature type="transmembrane region" description="Helical" evidence="8">
    <location>
        <begin position="163"/>
        <end position="183"/>
    </location>
</feature>
<evidence type="ECO:0000256" key="8">
    <source>
        <dbReference type="RuleBase" id="RU361148"/>
    </source>
</evidence>
<sequence length="406" mass="45237">MDRNQRPRSIIDSLGEELIAILTPVSICMFTVVLLVCILNSDPSSSSSASFSSIATAAYSESDSDSSWDKFVGAFLNSLVFVAAITVATFVLVLLFYLRCVKFLKFYMGFSAFIVLGNLGGEILVLLIDRFRFPIDCITFLILLFNFSVVGVFAVFMSKFSILVTQGYLVWIGVLVAYFFTLLPEWTTWVLLVALALYDIAAVLLPVGPLRLLVEMAISRDEDIPALVYEARPVIRNDSRLVQRRVWRERRSSQNDNDDIEDRTNRNEVVRVVRSAEVDEERVGSSERAEISVPLIDRRPDQVENSETFLEGIGLGSSGAIKLGLGDFIFYSVLVGRAAMYDLMTVYACYLAIIAGLGITLMLLSVYQKALPALPVSIMLGVVFYFLARLLLEVFVVQCSSNLVMF</sequence>
<dbReference type="Gene3D" id="1.10.472.100">
    <property type="entry name" value="Presenilin"/>
    <property type="match status" value="1"/>
</dbReference>
<feature type="transmembrane region" description="Helical" evidence="8">
    <location>
        <begin position="373"/>
        <end position="392"/>
    </location>
</feature>
<organism evidence="9 10">
    <name type="scientific">Camelina sativa</name>
    <name type="common">False flax</name>
    <name type="synonym">Myagrum sativum</name>
    <dbReference type="NCBI Taxonomy" id="90675"/>
    <lineage>
        <taxon>Eukaryota</taxon>
        <taxon>Viridiplantae</taxon>
        <taxon>Streptophyta</taxon>
        <taxon>Embryophyta</taxon>
        <taxon>Tracheophyta</taxon>
        <taxon>Spermatophyta</taxon>
        <taxon>Magnoliopsida</taxon>
        <taxon>eudicotyledons</taxon>
        <taxon>Gunneridae</taxon>
        <taxon>Pentapetalae</taxon>
        <taxon>rosids</taxon>
        <taxon>malvids</taxon>
        <taxon>Brassicales</taxon>
        <taxon>Brassicaceae</taxon>
        <taxon>Camelineae</taxon>
        <taxon>Camelina</taxon>
    </lineage>
</organism>
<dbReference type="GeneID" id="104700510"/>
<dbReference type="PANTHER" id="PTHR10202:SF13">
    <property type="entry name" value="PRESENILIN HOMOLOG"/>
    <property type="match status" value="1"/>
</dbReference>
<dbReference type="EC" id="3.4.23.-" evidence="8"/>
<dbReference type="Pfam" id="PF01080">
    <property type="entry name" value="Presenilin"/>
    <property type="match status" value="1"/>
</dbReference>
<keyword evidence="3 8" id="KW-0256">Endoplasmic reticulum</keyword>
<proteinExistence type="inferred from homology"/>
<comment type="subcellular location">
    <subcellularLocation>
        <location evidence="8">Endoplasmic reticulum membrane</location>
        <topology evidence="8">Multi-pass membrane protein</topology>
    </subcellularLocation>
    <subcellularLocation>
        <location evidence="8">Golgi apparatus membrane</location>
        <topology evidence="8">Multi-pass membrane protein</topology>
    </subcellularLocation>
</comment>
<feature type="transmembrane region" description="Helical" evidence="8">
    <location>
        <begin position="74"/>
        <end position="97"/>
    </location>
</feature>
<evidence type="ECO:0000256" key="3">
    <source>
        <dbReference type="ARBA" id="ARBA00022824"/>
    </source>
</evidence>
<dbReference type="InterPro" id="IPR001108">
    <property type="entry name" value="Peptidase_A22A"/>
</dbReference>
<name>A0ABM0SPR8_CAMSA</name>
<keyword evidence="2 8" id="KW-0812">Transmembrane</keyword>
<evidence type="ECO:0000256" key="1">
    <source>
        <dbReference type="ARBA" id="ARBA00008604"/>
    </source>
</evidence>
<evidence type="ECO:0000313" key="10">
    <source>
        <dbReference type="RefSeq" id="XP_010414333.1"/>
    </source>
</evidence>
<dbReference type="RefSeq" id="XP_010414333.1">
    <property type="nucleotide sequence ID" value="XM_010416031.1"/>
</dbReference>
<evidence type="ECO:0000256" key="4">
    <source>
        <dbReference type="ARBA" id="ARBA00022976"/>
    </source>
</evidence>
<dbReference type="InterPro" id="IPR006639">
    <property type="entry name" value="Preselin/SPP"/>
</dbReference>
<comment type="similarity">
    <text evidence="1 8">Belongs to the peptidase A22A family.</text>
</comment>
<keyword evidence="8" id="KW-0378">Hydrolase</keyword>
<comment type="function">
    <text evidence="8">Probable subunit of the gamma-secretase complex, an endoprotease complex that catalyzes the intramembrane cleavage of integral membrane proteins such as Notch receptors.</text>
</comment>
<evidence type="ECO:0000313" key="9">
    <source>
        <dbReference type="Proteomes" id="UP000694864"/>
    </source>
</evidence>
<keyword evidence="6 8" id="KW-0333">Golgi apparatus</keyword>
<reference evidence="9" key="1">
    <citation type="journal article" date="2014" name="Nat. Commun.">
        <title>The emerging biofuel crop Camelina sativa retains a highly undifferentiated hexaploid genome structure.</title>
        <authorList>
            <person name="Kagale S."/>
            <person name="Koh C."/>
            <person name="Nixon J."/>
            <person name="Bollina V."/>
            <person name="Clarke W.E."/>
            <person name="Tuteja R."/>
            <person name="Spillane C."/>
            <person name="Robinson S.J."/>
            <person name="Links M.G."/>
            <person name="Clarke C."/>
            <person name="Higgins E.E."/>
            <person name="Huebert T."/>
            <person name="Sharpe A.G."/>
            <person name="Parkin I.A."/>
        </authorList>
    </citation>
    <scope>NUCLEOTIDE SEQUENCE [LARGE SCALE GENOMIC DNA]</scope>
    <source>
        <strain evidence="9">cv. DH55</strain>
    </source>
</reference>
<gene>
    <name evidence="10" type="primary">LOC104700510</name>
</gene>
<dbReference type="Proteomes" id="UP000694864">
    <property type="component" value="Chromosome 7"/>
</dbReference>
<comment type="domain">
    <text evidence="8">The PAL motif is required for normal active site conformation.</text>
</comment>
<dbReference type="InterPro" id="IPR042524">
    <property type="entry name" value="Presenilin_C"/>
</dbReference>
<evidence type="ECO:0000256" key="6">
    <source>
        <dbReference type="ARBA" id="ARBA00023034"/>
    </source>
</evidence>
<keyword evidence="4 8" id="KW-0914">Notch signaling pathway</keyword>
<accession>A0ABM0SPR8</accession>
<keyword evidence="8" id="KW-0645">Protease</keyword>
<evidence type="ECO:0000256" key="5">
    <source>
        <dbReference type="ARBA" id="ARBA00022989"/>
    </source>
</evidence>
<dbReference type="PANTHER" id="PTHR10202">
    <property type="entry name" value="PRESENILIN"/>
    <property type="match status" value="1"/>
</dbReference>
<dbReference type="SMART" id="SM00730">
    <property type="entry name" value="PSN"/>
    <property type="match status" value="1"/>
</dbReference>